<dbReference type="InterPro" id="IPR043128">
    <property type="entry name" value="Rev_trsase/Diguanyl_cyclase"/>
</dbReference>
<dbReference type="EMBL" id="PGOL01004233">
    <property type="protein sequence ID" value="PKI38026.1"/>
    <property type="molecule type" value="Genomic_DNA"/>
</dbReference>
<accession>A0A2I0I3K4</accession>
<dbReference type="AlphaFoldDB" id="A0A2I0I3K4"/>
<organism evidence="2 3">
    <name type="scientific">Punica granatum</name>
    <name type="common">Pomegranate</name>
    <dbReference type="NCBI Taxonomy" id="22663"/>
    <lineage>
        <taxon>Eukaryota</taxon>
        <taxon>Viridiplantae</taxon>
        <taxon>Streptophyta</taxon>
        <taxon>Embryophyta</taxon>
        <taxon>Tracheophyta</taxon>
        <taxon>Spermatophyta</taxon>
        <taxon>Magnoliopsida</taxon>
        <taxon>eudicotyledons</taxon>
        <taxon>Gunneridae</taxon>
        <taxon>Pentapetalae</taxon>
        <taxon>rosids</taxon>
        <taxon>malvids</taxon>
        <taxon>Myrtales</taxon>
        <taxon>Lythraceae</taxon>
        <taxon>Punica</taxon>
    </lineage>
</organism>
<protein>
    <recommendedName>
        <fullName evidence="1">Reverse transcriptase domain-containing protein</fullName>
    </recommendedName>
</protein>
<gene>
    <name evidence="2" type="ORF">CRG98_041580</name>
</gene>
<reference evidence="2 3" key="1">
    <citation type="submission" date="2017-11" db="EMBL/GenBank/DDBJ databases">
        <title>De-novo sequencing of pomegranate (Punica granatum L.) genome.</title>
        <authorList>
            <person name="Akparov Z."/>
            <person name="Amiraslanov A."/>
            <person name="Hajiyeva S."/>
            <person name="Abbasov M."/>
            <person name="Kaur K."/>
            <person name="Hamwieh A."/>
            <person name="Solovyev V."/>
            <person name="Salamov A."/>
            <person name="Braich B."/>
            <person name="Kosarev P."/>
            <person name="Mahmoud A."/>
            <person name="Hajiyev E."/>
            <person name="Babayeva S."/>
            <person name="Izzatullayeva V."/>
            <person name="Mammadov A."/>
            <person name="Mammadov A."/>
            <person name="Sharifova S."/>
            <person name="Ojaghi J."/>
            <person name="Eynullazada K."/>
            <person name="Bayramov B."/>
            <person name="Abdulazimova A."/>
            <person name="Shahmuradov I."/>
        </authorList>
    </citation>
    <scope>NUCLEOTIDE SEQUENCE [LARGE SCALE GENOMIC DNA]</scope>
    <source>
        <strain evidence="3">cv. AG2017</strain>
        <tissue evidence="2">Leaf</tissue>
    </source>
</reference>
<comment type="caution">
    <text evidence="2">The sequence shown here is derived from an EMBL/GenBank/DDBJ whole genome shotgun (WGS) entry which is preliminary data.</text>
</comment>
<dbReference type="Gene3D" id="3.30.70.270">
    <property type="match status" value="1"/>
</dbReference>
<dbReference type="InterPro" id="IPR000477">
    <property type="entry name" value="RT_dom"/>
</dbReference>
<sequence length="340" mass="38986">MSPCSVPALLVPKKDGSMRMCVDSRAINKITVKYRYPIPRLDDMLDELNGSKVFSKIDLKSGYHQIRMKEGDEWKTAFKTKHGPSEWMVMLFGLANAPSTIMRLMNHVLRELIGHFVVVYFDDILVYSKTLEEHAEHLGGVFETLRREKLYSKWIRSRVISAGGPCRGKRAEHIKALHEQVKKQIEFSYNRTIHSSTRKTPFEVVYGFNPITPLDLAPLPANSRVCLDGQKRAELIKALHEQVKKQIEKKNAAYAQGANKGRKQVHFNPGDLVCIHLRMARFPSKRKSKLMSRAECPFLLRIMGMTMRLMHMSLEVGLVKMELKHKILEACMFRVGQSHG</sequence>
<dbReference type="SUPFAM" id="SSF56672">
    <property type="entry name" value="DNA/RNA polymerases"/>
    <property type="match status" value="1"/>
</dbReference>
<evidence type="ECO:0000313" key="3">
    <source>
        <dbReference type="Proteomes" id="UP000233551"/>
    </source>
</evidence>
<dbReference type="CDD" id="cd01647">
    <property type="entry name" value="RT_LTR"/>
    <property type="match status" value="1"/>
</dbReference>
<dbReference type="PANTHER" id="PTHR24559:SF450">
    <property type="entry name" value="RNA-DIRECTED DNA POLYMERASE HOMOLOG"/>
    <property type="match status" value="1"/>
</dbReference>
<dbReference type="Pfam" id="PF00078">
    <property type="entry name" value="RVT_1"/>
    <property type="match status" value="1"/>
</dbReference>
<evidence type="ECO:0000313" key="2">
    <source>
        <dbReference type="EMBL" id="PKI38026.1"/>
    </source>
</evidence>
<dbReference type="STRING" id="22663.A0A2I0I3K4"/>
<feature type="domain" description="Reverse transcriptase" evidence="1">
    <location>
        <begin position="11"/>
        <end position="153"/>
    </location>
</feature>
<proteinExistence type="predicted"/>
<dbReference type="InterPro" id="IPR053134">
    <property type="entry name" value="RNA-dir_DNA_polymerase"/>
</dbReference>
<keyword evidence="3" id="KW-1185">Reference proteome</keyword>
<dbReference type="InterPro" id="IPR043502">
    <property type="entry name" value="DNA/RNA_pol_sf"/>
</dbReference>
<dbReference type="PANTHER" id="PTHR24559">
    <property type="entry name" value="TRANSPOSON TY3-I GAG-POL POLYPROTEIN"/>
    <property type="match status" value="1"/>
</dbReference>
<dbReference type="Proteomes" id="UP000233551">
    <property type="component" value="Unassembled WGS sequence"/>
</dbReference>
<evidence type="ECO:0000259" key="1">
    <source>
        <dbReference type="Pfam" id="PF00078"/>
    </source>
</evidence>
<name>A0A2I0I3K4_PUNGR</name>